<dbReference type="AlphaFoldDB" id="A0AA37GV48"/>
<keyword evidence="1" id="KW-1133">Transmembrane helix</keyword>
<protein>
    <submittedName>
        <fullName evidence="2">Uncharacterized protein</fullName>
    </submittedName>
</protein>
<organism evidence="2 3">
    <name type="scientific">Colletotrichum liriopes</name>
    <dbReference type="NCBI Taxonomy" id="708192"/>
    <lineage>
        <taxon>Eukaryota</taxon>
        <taxon>Fungi</taxon>
        <taxon>Dikarya</taxon>
        <taxon>Ascomycota</taxon>
        <taxon>Pezizomycotina</taxon>
        <taxon>Sordariomycetes</taxon>
        <taxon>Hypocreomycetidae</taxon>
        <taxon>Glomerellales</taxon>
        <taxon>Glomerellaceae</taxon>
        <taxon>Colletotrichum</taxon>
        <taxon>Colletotrichum spaethianum species complex</taxon>
    </lineage>
</organism>
<name>A0AA37GV48_9PEZI</name>
<dbReference type="EMBL" id="BPPX01000024">
    <property type="protein sequence ID" value="GJC86946.1"/>
    <property type="molecule type" value="Genomic_DNA"/>
</dbReference>
<evidence type="ECO:0000313" key="3">
    <source>
        <dbReference type="Proteomes" id="UP001055172"/>
    </source>
</evidence>
<keyword evidence="1" id="KW-0812">Transmembrane</keyword>
<evidence type="ECO:0000313" key="2">
    <source>
        <dbReference type="EMBL" id="GJC86946.1"/>
    </source>
</evidence>
<proteinExistence type="predicted"/>
<evidence type="ECO:0000256" key="1">
    <source>
        <dbReference type="SAM" id="Phobius"/>
    </source>
</evidence>
<dbReference type="Proteomes" id="UP001055172">
    <property type="component" value="Unassembled WGS sequence"/>
</dbReference>
<keyword evidence="1" id="KW-0472">Membrane</keyword>
<sequence length="610" mass="63681">MLPDTEVSSQIAMKVTGRAPSSHHIHLAAFVNRLHVKNPQHPEPYMPTCTHIFTRARRGFRSQGQFVKAVELELLGPLRDDGLLVGRADVIADRRSGLLAIALHGQDGGLDPALDAAVAPVGDDGHGGGVDVGDAAAAEAAALPRHLDEEVGGDVAVGAARQQRGQVVGVRQLLQQLGGGRQAAQEEGDGGDGVLDVLGRHGVEQHEVGVGLGRVLERDQARGRAVGGRGEDDAGGVEEGELAVDLDGADARRDAGLGARGARLGGAAAAAEAAEEGVDDGGLSDVGVADDAHRHGALELPARGVRLEGAEQVGRRLLHRQLLVVEGVGVGRRVGRAQGQRREVAAQVHEPVLEDLGGDEVDLVDDEDEALAAVGGGHDAALDVAGAGGFRVAGVEDVEDDVGLLDDVLEDLVKRLAGRGVADGDLRRGVRAVRVLVVVVVHLVVVAVAEVLLVALGGRPRARQQGGHRVRLVDVVVVLDHHVVVADVGHLVPTRRRSFGGAARLGGLCHLAALLRLLLLPQLLLLNLLEDLLLVGEQVRDAGILLELGAPFRVLLGELSLFPLLGRRRLFDLVAEADGRPLGLWLCDAISSCRAASSRERGGATYSWVC</sequence>
<gene>
    <name evidence="2" type="ORF">ColLi_09784</name>
</gene>
<feature type="transmembrane region" description="Helical" evidence="1">
    <location>
        <begin position="435"/>
        <end position="456"/>
    </location>
</feature>
<reference evidence="2 3" key="1">
    <citation type="submission" date="2021-07" db="EMBL/GenBank/DDBJ databases">
        <title>Genome data of Colletotrichum spaethianum.</title>
        <authorList>
            <person name="Utami Y.D."/>
            <person name="Hiruma K."/>
        </authorList>
    </citation>
    <scope>NUCLEOTIDE SEQUENCE [LARGE SCALE GENOMIC DNA]</scope>
    <source>
        <strain evidence="2 3">MAFF 242679</strain>
    </source>
</reference>
<comment type="caution">
    <text evidence="2">The sequence shown here is derived from an EMBL/GenBank/DDBJ whole genome shotgun (WGS) entry which is preliminary data.</text>
</comment>
<accession>A0AA37GV48</accession>
<keyword evidence="3" id="KW-1185">Reference proteome</keyword>